<dbReference type="InterPro" id="IPR000835">
    <property type="entry name" value="HTH_MarR-typ"/>
</dbReference>
<gene>
    <name evidence="5" type="ORF">GCM10017790_40900</name>
</gene>
<keyword evidence="6" id="KW-1185">Reference proteome</keyword>
<evidence type="ECO:0000256" key="3">
    <source>
        <dbReference type="ARBA" id="ARBA00023163"/>
    </source>
</evidence>
<keyword evidence="3" id="KW-0804">Transcription</keyword>
<dbReference type="EMBL" id="BNAY01000004">
    <property type="protein sequence ID" value="GHH20702.1"/>
    <property type="molecule type" value="Genomic_DNA"/>
</dbReference>
<dbReference type="Proteomes" id="UP000635387">
    <property type="component" value="Unassembled WGS sequence"/>
</dbReference>
<dbReference type="PANTHER" id="PTHR38465:SF2">
    <property type="entry name" value="HTH-TYPE TRANSCRIPTIONAL REGULATOR MMPR5"/>
    <property type="match status" value="1"/>
</dbReference>
<dbReference type="PANTHER" id="PTHR38465">
    <property type="entry name" value="HTH-TYPE TRANSCRIPTIONAL REGULATOR MJ1563-RELATED"/>
    <property type="match status" value="1"/>
</dbReference>
<feature type="domain" description="HTH marR-type" evidence="4">
    <location>
        <begin position="48"/>
        <end position="107"/>
    </location>
</feature>
<organism evidence="5 6">
    <name type="scientific">Amycolatopsis oliviviridis</name>
    <dbReference type="NCBI Taxonomy" id="1471590"/>
    <lineage>
        <taxon>Bacteria</taxon>
        <taxon>Bacillati</taxon>
        <taxon>Actinomycetota</taxon>
        <taxon>Actinomycetes</taxon>
        <taxon>Pseudonocardiales</taxon>
        <taxon>Pseudonocardiaceae</taxon>
        <taxon>Amycolatopsis</taxon>
    </lineage>
</organism>
<name>A0ABQ3LP48_9PSEU</name>
<dbReference type="SUPFAM" id="SSF46785">
    <property type="entry name" value="Winged helix' DNA-binding domain"/>
    <property type="match status" value="1"/>
</dbReference>
<dbReference type="CDD" id="cd00090">
    <property type="entry name" value="HTH_ARSR"/>
    <property type="match status" value="1"/>
</dbReference>
<evidence type="ECO:0000313" key="6">
    <source>
        <dbReference type="Proteomes" id="UP000635387"/>
    </source>
</evidence>
<reference evidence="6" key="1">
    <citation type="journal article" date="2019" name="Int. J. Syst. Evol. Microbiol.">
        <title>The Global Catalogue of Microorganisms (GCM) 10K type strain sequencing project: providing services to taxonomists for standard genome sequencing and annotation.</title>
        <authorList>
            <consortium name="The Broad Institute Genomics Platform"/>
            <consortium name="The Broad Institute Genome Sequencing Center for Infectious Disease"/>
            <person name="Wu L."/>
            <person name="Ma J."/>
        </authorList>
    </citation>
    <scope>NUCLEOTIDE SEQUENCE [LARGE SCALE GENOMIC DNA]</scope>
    <source>
        <strain evidence="6">CGMCC 4.7683</strain>
    </source>
</reference>
<keyword evidence="1" id="KW-0805">Transcription regulation</keyword>
<evidence type="ECO:0000259" key="4">
    <source>
        <dbReference type="Pfam" id="PF12802"/>
    </source>
</evidence>
<keyword evidence="2" id="KW-0238">DNA-binding</keyword>
<comment type="caution">
    <text evidence="5">The sequence shown here is derived from an EMBL/GenBank/DDBJ whole genome shotgun (WGS) entry which is preliminary data.</text>
</comment>
<dbReference type="Gene3D" id="1.10.287.160">
    <property type="entry name" value="HR1 repeat"/>
    <property type="match status" value="1"/>
</dbReference>
<accession>A0ABQ3LP48</accession>
<dbReference type="InterPro" id="IPR036388">
    <property type="entry name" value="WH-like_DNA-bd_sf"/>
</dbReference>
<evidence type="ECO:0000256" key="2">
    <source>
        <dbReference type="ARBA" id="ARBA00023125"/>
    </source>
</evidence>
<dbReference type="Pfam" id="PF12802">
    <property type="entry name" value="MarR_2"/>
    <property type="match status" value="1"/>
</dbReference>
<protein>
    <submittedName>
        <fullName evidence="5">Transcriptional regulator</fullName>
    </submittedName>
</protein>
<sequence>MDGVITLGEVREDVLMTTTPESASSTERDEDAVRRYVEHLGLTLSQIGMQRMPARVFAALMTTDAGRLTAAELADQLSVSPAAISGAVRWLEQIGLVAKEREPGSRRDHYRLFDDLWYATFMKRDRMITLWRDAADEGVAALGADTPAGERIAEMRDFLSFMIKELNDMYAKWHEMRDAKGK</sequence>
<dbReference type="InterPro" id="IPR011991">
    <property type="entry name" value="ArsR-like_HTH"/>
</dbReference>
<dbReference type="InterPro" id="IPR036390">
    <property type="entry name" value="WH_DNA-bd_sf"/>
</dbReference>
<evidence type="ECO:0000313" key="5">
    <source>
        <dbReference type="EMBL" id="GHH20702.1"/>
    </source>
</evidence>
<proteinExistence type="predicted"/>
<evidence type="ECO:0000256" key="1">
    <source>
        <dbReference type="ARBA" id="ARBA00023015"/>
    </source>
</evidence>
<dbReference type="InterPro" id="IPR052362">
    <property type="entry name" value="HTH-GbsR_regulator"/>
</dbReference>
<dbReference type="Gene3D" id="1.10.10.10">
    <property type="entry name" value="Winged helix-like DNA-binding domain superfamily/Winged helix DNA-binding domain"/>
    <property type="match status" value="1"/>
</dbReference>